<evidence type="ECO:0000313" key="10">
    <source>
        <dbReference type="Proteomes" id="UP000594260"/>
    </source>
</evidence>
<feature type="domain" description="Protein kinase" evidence="8">
    <location>
        <begin position="101"/>
        <end position="368"/>
    </location>
</feature>
<evidence type="ECO:0000256" key="4">
    <source>
        <dbReference type="ARBA" id="ARBA00022777"/>
    </source>
</evidence>
<name>A0A7M7JPC4_VARDE</name>
<dbReference type="InterPro" id="IPR011009">
    <property type="entry name" value="Kinase-like_dom_sf"/>
</dbReference>
<dbReference type="OrthoDB" id="6494372at2759"/>
<evidence type="ECO:0000256" key="3">
    <source>
        <dbReference type="ARBA" id="ARBA00022741"/>
    </source>
</evidence>
<evidence type="ECO:0000256" key="6">
    <source>
        <dbReference type="PROSITE-ProRule" id="PRU10141"/>
    </source>
</evidence>
<evidence type="ECO:0000313" key="9">
    <source>
        <dbReference type="EnsemblMetazoa" id="XP_022653523"/>
    </source>
</evidence>
<dbReference type="Proteomes" id="UP000594260">
    <property type="component" value="Unplaced"/>
</dbReference>
<dbReference type="InterPro" id="IPR017441">
    <property type="entry name" value="Protein_kinase_ATP_BS"/>
</dbReference>
<evidence type="ECO:0000256" key="2">
    <source>
        <dbReference type="ARBA" id="ARBA00022679"/>
    </source>
</evidence>
<keyword evidence="1" id="KW-0723">Serine/threonine-protein kinase</keyword>
<dbReference type="EnsemblMetazoa" id="XM_022797788">
    <property type="protein sequence ID" value="XP_022653523"/>
    <property type="gene ID" value="LOC111247162"/>
</dbReference>
<dbReference type="PROSITE" id="PS00107">
    <property type="entry name" value="PROTEIN_KINASE_ATP"/>
    <property type="match status" value="1"/>
</dbReference>
<dbReference type="RefSeq" id="XP_022653523.1">
    <property type="nucleotide sequence ID" value="XM_022797788.1"/>
</dbReference>
<keyword evidence="5 6" id="KW-0067">ATP-binding</keyword>
<evidence type="ECO:0000256" key="5">
    <source>
        <dbReference type="ARBA" id="ARBA00022840"/>
    </source>
</evidence>
<dbReference type="Pfam" id="PF00069">
    <property type="entry name" value="Pkinase"/>
    <property type="match status" value="1"/>
</dbReference>
<evidence type="ECO:0000256" key="1">
    <source>
        <dbReference type="ARBA" id="ARBA00022527"/>
    </source>
</evidence>
<reference evidence="9" key="1">
    <citation type="submission" date="2021-01" db="UniProtKB">
        <authorList>
            <consortium name="EnsemblMetazoa"/>
        </authorList>
    </citation>
    <scope>IDENTIFICATION</scope>
</reference>
<organism evidence="9 10">
    <name type="scientific">Varroa destructor</name>
    <name type="common">Honeybee mite</name>
    <dbReference type="NCBI Taxonomy" id="109461"/>
    <lineage>
        <taxon>Eukaryota</taxon>
        <taxon>Metazoa</taxon>
        <taxon>Ecdysozoa</taxon>
        <taxon>Arthropoda</taxon>
        <taxon>Chelicerata</taxon>
        <taxon>Arachnida</taxon>
        <taxon>Acari</taxon>
        <taxon>Parasitiformes</taxon>
        <taxon>Mesostigmata</taxon>
        <taxon>Gamasina</taxon>
        <taxon>Dermanyssoidea</taxon>
        <taxon>Varroidae</taxon>
        <taxon>Varroa</taxon>
    </lineage>
</organism>
<accession>A0A7M7JPC4</accession>
<feature type="region of interest" description="Disordered" evidence="7">
    <location>
        <begin position="24"/>
        <end position="44"/>
    </location>
</feature>
<dbReference type="GeneID" id="111247162"/>
<dbReference type="OMA" id="CWEEMEL"/>
<dbReference type="GO" id="GO:0005524">
    <property type="term" value="F:ATP binding"/>
    <property type="evidence" value="ECO:0007669"/>
    <property type="project" value="UniProtKB-UniRule"/>
</dbReference>
<dbReference type="FunFam" id="3.30.200.20:FF:000042">
    <property type="entry name" value="Aurora kinase A"/>
    <property type="match status" value="1"/>
</dbReference>
<dbReference type="AlphaFoldDB" id="A0A7M7JPC4"/>
<feature type="binding site" evidence="6">
    <location>
        <position position="134"/>
    </location>
    <ligand>
        <name>ATP</name>
        <dbReference type="ChEBI" id="CHEBI:30616"/>
    </ligand>
</feature>
<keyword evidence="10" id="KW-1185">Reference proteome</keyword>
<dbReference type="GO" id="GO:0004674">
    <property type="term" value="F:protein serine/threonine kinase activity"/>
    <property type="evidence" value="ECO:0007669"/>
    <property type="project" value="UniProtKB-KW"/>
</dbReference>
<proteinExistence type="predicted"/>
<dbReference type="PROSITE" id="PS00109">
    <property type="entry name" value="PROTEIN_KINASE_TYR"/>
    <property type="match status" value="1"/>
</dbReference>
<dbReference type="InParanoid" id="A0A7M7JPC4"/>
<dbReference type="Gene3D" id="1.10.510.10">
    <property type="entry name" value="Transferase(Phosphotransferase) domain 1"/>
    <property type="match status" value="1"/>
</dbReference>
<evidence type="ECO:0000259" key="8">
    <source>
        <dbReference type="PROSITE" id="PS50011"/>
    </source>
</evidence>
<evidence type="ECO:0000256" key="7">
    <source>
        <dbReference type="SAM" id="MobiDB-lite"/>
    </source>
</evidence>
<keyword evidence="2" id="KW-0808">Transferase</keyword>
<dbReference type="PROSITE" id="PS50011">
    <property type="entry name" value="PROTEIN_KINASE_DOM"/>
    <property type="match status" value="1"/>
</dbReference>
<protein>
    <recommendedName>
        <fullName evidence="8">Protein kinase domain-containing protein</fullName>
    </recommendedName>
</protein>
<sequence>MPRKIVPASFSSPAIGCEKTLRSRHGADKLQGGDGDTSTSSDVPRLNLKPRNLFLVIFNRMSSALHRHNELGVKQKTFWRNRRCQPLYEEHAEENWQLSNLKIGDPLGQGSFGTVFQIKTRDNATVAAIKCIKKNVLDGERELLRVKSEFSCWRALSGHPNVIRLIAFLETESHWCFVMEYIDLGSLSQVLRSNDIQLTRSQIRRIAAQLCHAVSTVHAAGYIHRDISCSNVMLTSRLDARLIDFGLSTKGHVGQNRCGSLAYMAPEVLRKRPGGCGSDWWSVGIVLFAMLMGKTPLAIHAYKKKIDLAVVSRDIRFALARATPIRISRRLKPEEKSLLIDILREDPNERLGARNNMDFDEIKRHEFFKNFDWKPLDCARATIVARLARKRLRANPVAPERRYLELE</sequence>
<keyword evidence="4" id="KW-0418">Kinase</keyword>
<dbReference type="PANTHER" id="PTHR24351">
    <property type="entry name" value="RIBOSOMAL PROTEIN S6 KINASE"/>
    <property type="match status" value="1"/>
</dbReference>
<keyword evidence="3 6" id="KW-0547">Nucleotide-binding</keyword>
<dbReference type="SUPFAM" id="SSF56112">
    <property type="entry name" value="Protein kinase-like (PK-like)"/>
    <property type="match status" value="1"/>
</dbReference>
<dbReference type="InterPro" id="IPR008266">
    <property type="entry name" value="Tyr_kinase_AS"/>
</dbReference>
<dbReference type="InterPro" id="IPR000719">
    <property type="entry name" value="Prot_kinase_dom"/>
</dbReference>